<dbReference type="Proteomes" id="UP000060602">
    <property type="component" value="Chromosome"/>
</dbReference>
<dbReference type="Gene3D" id="3.30.2310.20">
    <property type="entry name" value="RelE-like"/>
    <property type="match status" value="1"/>
</dbReference>
<proteinExistence type="predicted"/>
<gene>
    <name evidence="1" type="ORF">AL504_00330</name>
</gene>
<dbReference type="AlphaFoldDB" id="A0A0X8NUJ3"/>
<dbReference type="InterPro" id="IPR035093">
    <property type="entry name" value="RelE/ParE_toxin_dom_sf"/>
</dbReference>
<protein>
    <submittedName>
        <fullName evidence="1">Killer protein</fullName>
    </submittedName>
</protein>
<dbReference type="Pfam" id="PF05015">
    <property type="entry name" value="HigB-like_toxin"/>
    <property type="match status" value="1"/>
</dbReference>
<dbReference type="RefSeq" id="WP_061070757.1">
    <property type="nucleotide sequence ID" value="NZ_CP014060.2"/>
</dbReference>
<sequence length="92" mass="10595">MIIGFRHKGLEVFYRTGSTRGIQASHAGKLRRILAVLDVATEPQDMSMPGYKLHSLKGELANQWSVWVNGNWRLTFRFTEAGVELVDYRDYH</sequence>
<dbReference type="PANTHER" id="PTHR40266:SF2">
    <property type="entry name" value="TOXIN HIGB-1"/>
    <property type="match status" value="1"/>
</dbReference>
<dbReference type="InterPro" id="IPR007711">
    <property type="entry name" value="HigB-1"/>
</dbReference>
<evidence type="ECO:0000313" key="2">
    <source>
        <dbReference type="Proteomes" id="UP000060602"/>
    </source>
</evidence>
<reference evidence="2" key="1">
    <citation type="submission" date="2015-12" db="EMBL/GenBank/DDBJ databases">
        <title>FDA dAtabase for Regulatory Grade micrObial Sequences (FDA-ARGOS): Supporting development and validation of Infectious Disease Dx tests.</title>
        <authorList>
            <person name="Case J."/>
            <person name="Tallon L."/>
            <person name="Sadzewicz L."/>
            <person name="Sengamalay N."/>
            <person name="Ott S."/>
            <person name="Godinez A."/>
            <person name="Nagaraj S."/>
            <person name="Nadendla S."/>
            <person name="Sichtig H."/>
        </authorList>
    </citation>
    <scope>NUCLEOTIDE SEQUENCE [LARGE SCALE GENOMIC DNA]</scope>
    <source>
        <strain evidence="2">FDAARGOS_147</strain>
    </source>
</reference>
<dbReference type="PANTHER" id="PTHR40266">
    <property type="entry name" value="TOXIN HIGB-1"/>
    <property type="match status" value="1"/>
</dbReference>
<name>A0A0X8NUJ3_ALCXX</name>
<dbReference type="EMBL" id="CP014060">
    <property type="protein sequence ID" value="AMG34645.1"/>
    <property type="molecule type" value="Genomic_DNA"/>
</dbReference>
<organism evidence="1 2">
    <name type="scientific">Alcaligenes xylosoxydans xylosoxydans</name>
    <name type="common">Achromobacter xylosoxidans</name>
    <dbReference type="NCBI Taxonomy" id="85698"/>
    <lineage>
        <taxon>Bacteria</taxon>
        <taxon>Pseudomonadati</taxon>
        <taxon>Pseudomonadota</taxon>
        <taxon>Betaproteobacteria</taxon>
        <taxon>Burkholderiales</taxon>
        <taxon>Alcaligenaceae</taxon>
        <taxon>Achromobacter</taxon>
    </lineage>
</organism>
<accession>A0A0X8NUJ3</accession>
<evidence type="ECO:0000313" key="1">
    <source>
        <dbReference type="EMBL" id="AMG34645.1"/>
    </source>
</evidence>
<dbReference type="SUPFAM" id="SSF143011">
    <property type="entry name" value="RelE-like"/>
    <property type="match status" value="1"/>
</dbReference>